<evidence type="ECO:0000256" key="2">
    <source>
        <dbReference type="ARBA" id="ARBA00010581"/>
    </source>
</evidence>
<dbReference type="Gene3D" id="1.20.120.80">
    <property type="entry name" value="Cytochrome c oxidase, subunit III, four-helix bundle"/>
    <property type="match status" value="1"/>
</dbReference>
<proteinExistence type="inferred from homology"/>
<dbReference type="RefSeq" id="WP_015831996.1">
    <property type="nucleotide sequence ID" value="NC_012968.1"/>
</dbReference>
<keyword evidence="4 7" id="KW-1133">Transmembrane helix</keyword>
<feature type="domain" description="Heme-copper oxidase subunit III family profile" evidence="8">
    <location>
        <begin position="1"/>
        <end position="209"/>
    </location>
</feature>
<feature type="transmembrane region" description="Helical" evidence="7">
    <location>
        <begin position="33"/>
        <end position="56"/>
    </location>
</feature>
<dbReference type="SUPFAM" id="SSF81452">
    <property type="entry name" value="Cytochrome c oxidase subunit III-like"/>
    <property type="match status" value="1"/>
</dbReference>
<keyword evidence="5 7" id="KW-0472">Membrane</keyword>
<dbReference type="eggNOG" id="COG1845">
    <property type="taxonomic scope" value="Bacteria"/>
</dbReference>
<protein>
    <submittedName>
        <fullName evidence="9">Cytochrome c oxidase subunit III</fullName>
    </submittedName>
</protein>
<dbReference type="GO" id="GO:0004129">
    <property type="term" value="F:cytochrome-c oxidase activity"/>
    <property type="evidence" value="ECO:0007669"/>
    <property type="project" value="InterPro"/>
</dbReference>
<dbReference type="KEGG" id="mmb:Mmol_1052"/>
<dbReference type="GO" id="GO:0019646">
    <property type="term" value="P:aerobic electron transport chain"/>
    <property type="evidence" value="ECO:0007669"/>
    <property type="project" value="InterPro"/>
</dbReference>
<reference evidence="9 10" key="2">
    <citation type="journal article" date="2011" name="J. Bacteriol.">
        <title>Genomes of three methylotrophs from a single niche uncover genetic and metabolic divergence of Methylophilaceae.</title>
        <authorList>
            <person name="Lapidus A."/>
            <person name="Clum A."/>
            <person name="Labutti K."/>
            <person name="Kaluzhnaya M.G."/>
            <person name="Lim S."/>
            <person name="Beck D.A."/>
            <person name="Glavina Del Rio T."/>
            <person name="Nolan M."/>
            <person name="Mavromatis K."/>
            <person name="Huntemann M."/>
            <person name="Lucas S."/>
            <person name="Lidstrom M.E."/>
            <person name="Ivanova N."/>
            <person name="Chistoserdova L."/>
        </authorList>
    </citation>
    <scope>NUCLEOTIDE SEQUENCE [LARGE SCALE GENOMIC DNA]</scope>
    <source>
        <strain evidence="10">JLW8 / ATCC BAA-1282 / DSM 17540</strain>
    </source>
</reference>
<feature type="transmembrane region" description="Helical" evidence="7">
    <location>
        <begin position="107"/>
        <end position="125"/>
    </location>
</feature>
<dbReference type="EMBL" id="CP001672">
    <property type="protein sequence ID" value="ACT47961.1"/>
    <property type="molecule type" value="Genomic_DNA"/>
</dbReference>
<evidence type="ECO:0000256" key="7">
    <source>
        <dbReference type="SAM" id="Phobius"/>
    </source>
</evidence>
<evidence type="ECO:0000256" key="6">
    <source>
        <dbReference type="RuleBase" id="RU003376"/>
    </source>
</evidence>
<accession>C6WVL2</accession>
<name>C6WVL2_METML</name>
<evidence type="ECO:0000313" key="9">
    <source>
        <dbReference type="EMBL" id="ACT47961.1"/>
    </source>
</evidence>
<dbReference type="InterPro" id="IPR013833">
    <property type="entry name" value="Cyt_c_oxidase_su3_a-hlx"/>
</dbReference>
<sequence>MNTNTAVPDAVEPDVIELNEAESQLAADLPGDFAIWIFILAEMLVFGVLFIVYAFARAHQLEVFNASQLTLSRGLGTLNTVILISSSYFVVRSVAAIKVNNAKQSARWLIGAMVLGAMFVVVKLWEFSQKFSAGITLETNDFYMYYLTLTSFHLMHVLMGMIILACVVYKLNKGAYSAAEHFGVESGASFWHMVDLLWIVLFPLVYIIH</sequence>
<keyword evidence="10" id="KW-1185">Reference proteome</keyword>
<gene>
    <name evidence="9" type="ordered locus">Mmol_1052</name>
</gene>
<comment type="similarity">
    <text evidence="2 6">Belongs to the cytochrome c oxidase subunit 3 family.</text>
</comment>
<dbReference type="InterPro" id="IPR035973">
    <property type="entry name" value="Cyt_c_oxidase_su3-like_sf"/>
</dbReference>
<organism evidence="9 10">
    <name type="scientific">Methylotenera mobilis (strain JLW8 / ATCC BAA-1282 / DSM 17540)</name>
    <dbReference type="NCBI Taxonomy" id="583345"/>
    <lineage>
        <taxon>Bacteria</taxon>
        <taxon>Pseudomonadati</taxon>
        <taxon>Pseudomonadota</taxon>
        <taxon>Betaproteobacteria</taxon>
        <taxon>Nitrosomonadales</taxon>
        <taxon>Methylophilaceae</taxon>
        <taxon>Methylotenera</taxon>
    </lineage>
</organism>
<dbReference type="STRING" id="583345.Mmol_1052"/>
<evidence type="ECO:0000256" key="1">
    <source>
        <dbReference type="ARBA" id="ARBA00004141"/>
    </source>
</evidence>
<evidence type="ECO:0000256" key="5">
    <source>
        <dbReference type="ARBA" id="ARBA00023136"/>
    </source>
</evidence>
<dbReference type="OrthoDB" id="9810850at2"/>
<dbReference type="CDD" id="cd02862">
    <property type="entry name" value="NorE_like"/>
    <property type="match status" value="1"/>
</dbReference>
<reference evidence="10" key="1">
    <citation type="submission" date="2009-07" db="EMBL/GenBank/DDBJ databases">
        <title>Complete sequence of Methylotenera mobilis JLW8.</title>
        <authorList>
            <consortium name="US DOE Joint Genome Institute"/>
            <person name="Lucas S."/>
            <person name="Copeland A."/>
            <person name="Lapidus A."/>
            <person name="Glavina del Rio T."/>
            <person name="Tice H."/>
            <person name="Bruce D."/>
            <person name="Goodwin L."/>
            <person name="Pitluck S."/>
            <person name="LaButti K.M."/>
            <person name="Clum A."/>
            <person name="Larimer F."/>
            <person name="Land M."/>
            <person name="Hauser L."/>
            <person name="Kyrpides N."/>
            <person name="Mikhailova N."/>
            <person name="Kayluzhnaya M."/>
            <person name="Chistoserdova L."/>
        </authorList>
    </citation>
    <scope>NUCLEOTIDE SEQUENCE [LARGE SCALE GENOMIC DNA]</scope>
    <source>
        <strain evidence="10">JLW8 / ATCC BAA-1282 / DSM 17540</strain>
    </source>
</reference>
<dbReference type="PANTHER" id="PTHR11403">
    <property type="entry name" value="CYTOCHROME C OXIDASE SUBUNIT III"/>
    <property type="match status" value="1"/>
</dbReference>
<evidence type="ECO:0000259" key="8">
    <source>
        <dbReference type="PROSITE" id="PS50253"/>
    </source>
</evidence>
<dbReference type="AlphaFoldDB" id="C6WVL2"/>
<dbReference type="InterPro" id="IPR000298">
    <property type="entry name" value="Cyt_c_oxidase-like_su3"/>
</dbReference>
<keyword evidence="3 6" id="KW-0812">Transmembrane</keyword>
<feature type="transmembrane region" description="Helical" evidence="7">
    <location>
        <begin position="76"/>
        <end position="95"/>
    </location>
</feature>
<feature type="transmembrane region" description="Helical" evidence="7">
    <location>
        <begin position="145"/>
        <end position="169"/>
    </location>
</feature>
<comment type="subcellular location">
    <subcellularLocation>
        <location evidence="6">Cell membrane</location>
        <topology evidence="6">Multi-pass membrane protein</topology>
    </subcellularLocation>
    <subcellularLocation>
        <location evidence="1">Membrane</location>
        <topology evidence="1">Multi-pass membrane protein</topology>
    </subcellularLocation>
</comment>
<dbReference type="HOGENOM" id="CLU_044071_2_0_4"/>
<dbReference type="PROSITE" id="PS50253">
    <property type="entry name" value="COX3"/>
    <property type="match status" value="1"/>
</dbReference>
<feature type="transmembrane region" description="Helical" evidence="7">
    <location>
        <begin position="190"/>
        <end position="208"/>
    </location>
</feature>
<dbReference type="InterPro" id="IPR024791">
    <property type="entry name" value="Cyt_c/ubiquinol_Oxase_su3"/>
</dbReference>
<dbReference type="Pfam" id="PF00510">
    <property type="entry name" value="COX3"/>
    <property type="match status" value="1"/>
</dbReference>
<dbReference type="Proteomes" id="UP000002742">
    <property type="component" value="Chromosome"/>
</dbReference>
<dbReference type="PANTHER" id="PTHR11403:SF6">
    <property type="entry name" value="NITRIC OXIDE REDUCTASE SUBUNIT E"/>
    <property type="match status" value="1"/>
</dbReference>
<evidence type="ECO:0000313" key="10">
    <source>
        <dbReference type="Proteomes" id="UP000002742"/>
    </source>
</evidence>
<evidence type="ECO:0000256" key="4">
    <source>
        <dbReference type="ARBA" id="ARBA00022989"/>
    </source>
</evidence>
<evidence type="ECO:0000256" key="3">
    <source>
        <dbReference type="ARBA" id="ARBA00022692"/>
    </source>
</evidence>
<dbReference type="GO" id="GO:0005886">
    <property type="term" value="C:plasma membrane"/>
    <property type="evidence" value="ECO:0007669"/>
    <property type="project" value="UniProtKB-SubCell"/>
</dbReference>